<dbReference type="InterPro" id="IPR049453">
    <property type="entry name" value="Memb_transporter_dom"/>
</dbReference>
<feature type="transmembrane region" description="Helical" evidence="5">
    <location>
        <begin position="318"/>
        <end position="340"/>
    </location>
</feature>
<keyword evidence="4 5" id="KW-0472">Membrane</keyword>
<reference evidence="7" key="1">
    <citation type="submission" date="2023-03" db="EMBL/GenBank/DDBJ databases">
        <title>Andean soil-derived lignocellulolytic bacterial consortium as a source of novel taxa and putative plastic-active enzymes.</title>
        <authorList>
            <person name="Diaz-Garcia L."/>
            <person name="Chuvochina M."/>
            <person name="Feuerriegel G."/>
            <person name="Bunk B."/>
            <person name="Sproer C."/>
            <person name="Streit W.R."/>
            <person name="Rodriguez L.M."/>
            <person name="Overmann J."/>
            <person name="Jimenez D.J."/>
        </authorList>
    </citation>
    <scope>NUCLEOTIDE SEQUENCE</scope>
    <source>
        <strain evidence="7">MAG 7</strain>
    </source>
</reference>
<organism evidence="7 8">
    <name type="scientific">Candidatus Pseudobacter hemicellulosilyticus</name>
    <dbReference type="NCBI Taxonomy" id="3121375"/>
    <lineage>
        <taxon>Bacteria</taxon>
        <taxon>Pseudomonadati</taxon>
        <taxon>Bacteroidota</taxon>
        <taxon>Chitinophagia</taxon>
        <taxon>Chitinophagales</taxon>
        <taxon>Chitinophagaceae</taxon>
        <taxon>Pseudobacter</taxon>
    </lineage>
</organism>
<feature type="transmembrane region" description="Helical" evidence="5">
    <location>
        <begin position="59"/>
        <end position="88"/>
    </location>
</feature>
<dbReference type="Proteomes" id="UP001220610">
    <property type="component" value="Chromosome"/>
</dbReference>
<keyword evidence="3 5" id="KW-1133">Transmembrane helix</keyword>
<evidence type="ECO:0000313" key="8">
    <source>
        <dbReference type="Proteomes" id="UP001220610"/>
    </source>
</evidence>
<keyword evidence="2 5" id="KW-0812">Transmembrane</keyword>
<feature type="transmembrane region" description="Helical" evidence="5">
    <location>
        <begin position="94"/>
        <end position="117"/>
    </location>
</feature>
<feature type="transmembrane region" description="Helical" evidence="5">
    <location>
        <begin position="288"/>
        <end position="306"/>
    </location>
</feature>
<feature type="transmembrane region" description="Helical" evidence="5">
    <location>
        <begin position="27"/>
        <end position="47"/>
    </location>
</feature>
<evidence type="ECO:0000256" key="4">
    <source>
        <dbReference type="ARBA" id="ARBA00023136"/>
    </source>
</evidence>
<accession>A0AAJ5WT22</accession>
<comment type="subcellular location">
    <subcellularLocation>
        <location evidence="1">Membrane</location>
        <topology evidence="1">Multi-pass membrane protein</topology>
    </subcellularLocation>
</comment>
<evidence type="ECO:0000259" key="6">
    <source>
        <dbReference type="Pfam" id="PF13515"/>
    </source>
</evidence>
<protein>
    <submittedName>
        <fullName evidence="7">FUSC family protein</fullName>
    </submittedName>
</protein>
<dbReference type="EMBL" id="CP119311">
    <property type="protein sequence ID" value="WEK36068.1"/>
    <property type="molecule type" value="Genomic_DNA"/>
</dbReference>
<sequence length="365" mass="40396">MQQAAIKSGIQKGIGSLYEFKKPVRGLAVPTLGAISVGIPLLFGIFIQRLDLGIMACMGGLVMLYLPLSASVAGTMITMITVSFGFLISYTIGLLFSFNPFVSAVAIGLTAMAVHWIKNYFALRPPGNFFFIMLISIASCQPFDLNMLPARVGLLAIGTMVACALALGYSLYNTRRNPVSRDVVIVRQKSYTNIVTSAIVGVFTGLSLLTGFLLKLDFPYWIPISCIAILQGVDVTHIWLRSFHRIVGTMVGMGLAWALLSLHMNTLFTAISMLLLQFLIEWLITRNYGVAVAFMTPMTIFLAELSSHHPRLQPGNLIELRLLDIVIGSLIGAIGGWLLYHRQLHYHAVKQLRRSRVKWNYQRAR</sequence>
<dbReference type="GO" id="GO:0016020">
    <property type="term" value="C:membrane"/>
    <property type="evidence" value="ECO:0007669"/>
    <property type="project" value="UniProtKB-SubCell"/>
</dbReference>
<evidence type="ECO:0000256" key="3">
    <source>
        <dbReference type="ARBA" id="ARBA00022989"/>
    </source>
</evidence>
<feature type="transmembrane region" description="Helical" evidence="5">
    <location>
        <begin position="252"/>
        <end position="276"/>
    </location>
</feature>
<evidence type="ECO:0000256" key="2">
    <source>
        <dbReference type="ARBA" id="ARBA00022692"/>
    </source>
</evidence>
<gene>
    <name evidence="7" type="ORF">P0Y53_01020</name>
</gene>
<evidence type="ECO:0000256" key="1">
    <source>
        <dbReference type="ARBA" id="ARBA00004141"/>
    </source>
</evidence>
<feature type="transmembrane region" description="Helical" evidence="5">
    <location>
        <begin position="193"/>
        <end position="214"/>
    </location>
</feature>
<proteinExistence type="predicted"/>
<evidence type="ECO:0000313" key="7">
    <source>
        <dbReference type="EMBL" id="WEK36068.1"/>
    </source>
</evidence>
<dbReference type="Pfam" id="PF13515">
    <property type="entry name" value="FUSC_2"/>
    <property type="match status" value="1"/>
</dbReference>
<dbReference type="AlphaFoldDB" id="A0AAJ5WT22"/>
<feature type="transmembrane region" description="Helical" evidence="5">
    <location>
        <begin position="154"/>
        <end position="172"/>
    </location>
</feature>
<name>A0AAJ5WT22_9BACT</name>
<evidence type="ECO:0000256" key="5">
    <source>
        <dbReference type="SAM" id="Phobius"/>
    </source>
</evidence>
<feature type="domain" description="Integral membrane bound transporter" evidence="6">
    <location>
        <begin position="207"/>
        <end position="334"/>
    </location>
</feature>